<dbReference type="Pfam" id="PF04233">
    <property type="entry name" value="Phage_Mu_F"/>
    <property type="match status" value="1"/>
</dbReference>
<reference evidence="2 3" key="1">
    <citation type="journal article" date="2019" name="Nat. Med.">
        <title>A library of human gut bacterial isolates paired with longitudinal multiomics data enables mechanistic microbiome research.</title>
        <authorList>
            <person name="Poyet M."/>
            <person name="Groussin M."/>
            <person name="Gibbons S.M."/>
            <person name="Avila-Pacheco J."/>
            <person name="Jiang X."/>
            <person name="Kearney S.M."/>
            <person name="Perrotta A.R."/>
            <person name="Berdy B."/>
            <person name="Zhao S."/>
            <person name="Lieberman T.D."/>
            <person name="Swanson P.K."/>
            <person name="Smith M."/>
            <person name="Roesemann S."/>
            <person name="Alexander J.E."/>
            <person name="Rich S.A."/>
            <person name="Livny J."/>
            <person name="Vlamakis H."/>
            <person name="Clish C."/>
            <person name="Bullock K."/>
            <person name="Deik A."/>
            <person name="Scott J."/>
            <person name="Pierce K.A."/>
            <person name="Xavier R.J."/>
            <person name="Alm E.J."/>
        </authorList>
    </citation>
    <scope>NUCLEOTIDE SEQUENCE [LARGE SCALE GENOMIC DNA]</scope>
    <source>
        <strain evidence="2 3">BIOML-A2</strain>
    </source>
</reference>
<proteinExistence type="predicted"/>
<evidence type="ECO:0000259" key="1">
    <source>
        <dbReference type="Pfam" id="PF04233"/>
    </source>
</evidence>
<sequence length="684" mass="77387">MGFSTGMSCGVVIVPDHSRRERDPVKNADYWRGRFAILENSAHKQADEYLQTLEDIYRETEHTVQRDIESWYQRFATNNNVTLAEARKMLTTGQLEEFKWTAEQYVKAAQQANLSPEWIKKLENASTRFHVSRLEAIQLQIQQQIELLYGNQVDGVDDLLKKLVSNGYTHGAFEIQKGIGLGWDFTALNQKKLETLLSKPWTTDGRTFRDRCWVNKADLVDTVNKELLQGMLRGDPPAKTITAIQKKFGTARYKARRLVHTETTYFNAVSKIQMYKDLGVDQIEIVETLDSRTCAVCQPLDGTVIPLAQYEPGVTVPPFHPNCRGTTCPHYDDMDGERAARTADGKVYYVPANMKYTDWKKAFVDGVKDGLTVATVGAIMKAKRELEPLKAEMFPEYLTDKKERKNTQALIDYVNACENADPDVVALYSKMGAMENIRANGIPMKVSHGKGYAVNYRYYTRNDQLADVELIIPKLAGDDLTGQVVTTLHEEMHLMDMFNRSDPAKYSGWFSSSHAKLSSFFQKTNTDIADDIDSLFEAFDKECKRITAEINAELRTATSTLTDQYYARTISYSDYKKAFNKLKREASEQIDYQCRNAMGGGISSLEDIYDALSGGSARDAGLVRYGHGSKYYRDIGKRAEETLANYGALSVVRPDLIEMLRKDKPELVEALEEVIQDMLKKAGG</sequence>
<dbReference type="NCBIfam" id="TIGR01641">
    <property type="entry name" value="phageSPP1_gp7"/>
    <property type="match status" value="1"/>
</dbReference>
<gene>
    <name evidence="2" type="ORF">GKE97_14475</name>
</gene>
<accession>A0A6I2RAF3</accession>
<name>A0A6I2RAF3_FLAPL</name>
<feature type="domain" description="Phage head morphogenesis" evidence="1">
    <location>
        <begin position="222"/>
        <end position="326"/>
    </location>
</feature>
<dbReference type="InterPro" id="IPR006528">
    <property type="entry name" value="Phage_head_morphogenesis_dom"/>
</dbReference>
<comment type="caution">
    <text evidence="2">The sequence shown here is derived from an EMBL/GenBank/DDBJ whole genome shotgun (WGS) entry which is preliminary data.</text>
</comment>
<protein>
    <recommendedName>
        <fullName evidence="1">Phage head morphogenesis domain-containing protein</fullName>
    </recommendedName>
</protein>
<evidence type="ECO:0000313" key="2">
    <source>
        <dbReference type="EMBL" id="MSB20717.1"/>
    </source>
</evidence>
<dbReference type="Proteomes" id="UP000434475">
    <property type="component" value="Unassembled WGS sequence"/>
</dbReference>
<dbReference type="EMBL" id="WKPR01000015">
    <property type="protein sequence ID" value="MSB20717.1"/>
    <property type="molecule type" value="Genomic_DNA"/>
</dbReference>
<dbReference type="AlphaFoldDB" id="A0A6I2RAF3"/>
<organism evidence="2 3">
    <name type="scientific">Flavonifractor plautii</name>
    <name type="common">Fusobacterium plautii</name>
    <dbReference type="NCBI Taxonomy" id="292800"/>
    <lineage>
        <taxon>Bacteria</taxon>
        <taxon>Bacillati</taxon>
        <taxon>Bacillota</taxon>
        <taxon>Clostridia</taxon>
        <taxon>Eubacteriales</taxon>
        <taxon>Oscillospiraceae</taxon>
        <taxon>Flavonifractor</taxon>
    </lineage>
</organism>
<evidence type="ECO:0000313" key="3">
    <source>
        <dbReference type="Proteomes" id="UP000434475"/>
    </source>
</evidence>